<dbReference type="EMBL" id="JAAEJV010000033">
    <property type="protein sequence ID" value="MBF5059663.1"/>
    <property type="molecule type" value="Genomic_DNA"/>
</dbReference>
<feature type="transmembrane region" description="Helical" evidence="2">
    <location>
        <begin position="195"/>
        <end position="217"/>
    </location>
</feature>
<feature type="transmembrane region" description="Helical" evidence="2">
    <location>
        <begin position="20"/>
        <end position="40"/>
    </location>
</feature>
<dbReference type="InterPro" id="IPR050222">
    <property type="entry name" value="MATE_MdtK"/>
</dbReference>
<dbReference type="RefSeq" id="WP_194847971.1">
    <property type="nucleotide sequence ID" value="NZ_JAAEJV010000033.1"/>
</dbReference>
<dbReference type="InterPro" id="IPR002528">
    <property type="entry name" value="MATE_fam"/>
</dbReference>
<feature type="transmembrane region" description="Helical" evidence="2">
    <location>
        <begin position="420"/>
        <end position="440"/>
    </location>
</feature>
<feature type="transmembrane region" description="Helical" evidence="2">
    <location>
        <begin position="60"/>
        <end position="84"/>
    </location>
</feature>
<accession>A0ABS0AZU9</accession>
<evidence type="ECO:0000313" key="3">
    <source>
        <dbReference type="EMBL" id="MBF5059663.1"/>
    </source>
</evidence>
<reference evidence="3 4" key="1">
    <citation type="submission" date="2020-01" db="EMBL/GenBank/DDBJ databases">
        <title>Draft genome sequence of Cand. Neptunochlamydia vexilliferae K9.</title>
        <authorList>
            <person name="Schulz F."/>
            <person name="Koestlbacher S."/>
            <person name="Wascher F."/>
            <person name="Pizzetti I."/>
            <person name="Horn M."/>
        </authorList>
    </citation>
    <scope>NUCLEOTIDE SEQUENCE [LARGE SCALE GENOMIC DNA]</scope>
    <source>
        <strain evidence="3 4">K9</strain>
    </source>
</reference>
<sequence length="462" mass="52259">MRVKESKSSNSLTKYPIGSFKEFLALAIPLMLTSFSVSFLEFCDRYFLSLYSTEAWKACSAAMGLCFFFQVSFMMIAFISQGFIGHYKGSRQEKMIGPFTWQMIYFSICSIVITYPLSFLSLWYLKGIDGAILYFRYLAGANFLFPLGATLASFYLGRGRNKIIFLVTFVTHMINIVLDYLLILGVPGIIEPMGIHGAAIATITAQSVYCLILFLSFQKKKYIHRYGTHLKAFNMPLLWEGLKAGFPRTFGRSMVIGSWIVGSYFVIHHAEEGLLIHTFGVTLFLVFSFMAEGLGRALLTIASHALGAKLDHQIFFKILRTAFGVLIIIMTLLALPLIFAQDLLIRLFVNSAISPNALQVLEKCYFFIWISCLASGINRIGTSLITASRDTLFYAYSISFMWITLCIPTYLGIIKLGWPPYFFFLIDAANTSLFGILFILRFLRNPLRKIGTSLIRINYIQV</sequence>
<evidence type="ECO:0000313" key="4">
    <source>
        <dbReference type="Proteomes" id="UP001194714"/>
    </source>
</evidence>
<feature type="transmembrane region" description="Helical" evidence="2">
    <location>
        <begin position="163"/>
        <end position="183"/>
    </location>
</feature>
<feature type="transmembrane region" description="Helical" evidence="2">
    <location>
        <begin position="137"/>
        <end position="156"/>
    </location>
</feature>
<protein>
    <recommendedName>
        <fullName evidence="5">MATE family efflux transporter</fullName>
    </recommendedName>
</protein>
<feature type="transmembrane region" description="Helical" evidence="2">
    <location>
        <begin position="393"/>
        <end position="414"/>
    </location>
</feature>
<comment type="caution">
    <text evidence="3">The sequence shown here is derived from an EMBL/GenBank/DDBJ whole genome shotgun (WGS) entry which is preliminary data.</text>
</comment>
<keyword evidence="4" id="KW-1185">Reference proteome</keyword>
<name>A0ABS0AZU9_9BACT</name>
<feature type="transmembrane region" description="Helical" evidence="2">
    <location>
        <begin position="360"/>
        <end position="381"/>
    </location>
</feature>
<dbReference type="PANTHER" id="PTHR43298">
    <property type="entry name" value="MULTIDRUG RESISTANCE PROTEIN NORM-RELATED"/>
    <property type="match status" value="1"/>
</dbReference>
<dbReference type="PANTHER" id="PTHR43298:SF2">
    <property type="entry name" value="FMN_FAD EXPORTER YEEO-RELATED"/>
    <property type="match status" value="1"/>
</dbReference>
<evidence type="ECO:0000256" key="2">
    <source>
        <dbReference type="SAM" id="Phobius"/>
    </source>
</evidence>
<dbReference type="Proteomes" id="UP001194714">
    <property type="component" value="Unassembled WGS sequence"/>
</dbReference>
<keyword evidence="1" id="KW-0813">Transport</keyword>
<feature type="transmembrane region" description="Helical" evidence="2">
    <location>
        <begin position="104"/>
        <end position="125"/>
    </location>
</feature>
<evidence type="ECO:0008006" key="5">
    <source>
        <dbReference type="Google" id="ProtNLM"/>
    </source>
</evidence>
<gene>
    <name evidence="3" type="ORF">NEPTK9_001179</name>
</gene>
<feature type="transmembrane region" description="Helical" evidence="2">
    <location>
        <begin position="249"/>
        <end position="267"/>
    </location>
</feature>
<feature type="transmembrane region" description="Helical" evidence="2">
    <location>
        <begin position="279"/>
        <end position="306"/>
    </location>
</feature>
<keyword evidence="2" id="KW-0812">Transmembrane</keyword>
<evidence type="ECO:0000256" key="1">
    <source>
        <dbReference type="ARBA" id="ARBA00022448"/>
    </source>
</evidence>
<keyword evidence="2" id="KW-1133">Transmembrane helix</keyword>
<keyword evidence="2" id="KW-0472">Membrane</keyword>
<dbReference type="Pfam" id="PF01554">
    <property type="entry name" value="MatE"/>
    <property type="match status" value="1"/>
</dbReference>
<organism evidence="3 4">
    <name type="scientific">Candidatus Neptunichlamydia vexilliferae</name>
    <dbReference type="NCBI Taxonomy" id="1651774"/>
    <lineage>
        <taxon>Bacteria</taxon>
        <taxon>Pseudomonadati</taxon>
        <taxon>Chlamydiota</taxon>
        <taxon>Chlamydiia</taxon>
        <taxon>Parachlamydiales</taxon>
        <taxon>Simkaniaceae</taxon>
        <taxon>Candidatus Neptunichlamydia</taxon>
    </lineage>
</organism>
<feature type="transmembrane region" description="Helical" evidence="2">
    <location>
        <begin position="318"/>
        <end position="340"/>
    </location>
</feature>
<proteinExistence type="predicted"/>